<gene>
    <name evidence="1" type="ORF">Ccrd_026052</name>
</gene>
<evidence type="ECO:0000313" key="1">
    <source>
        <dbReference type="EMBL" id="KVH88695.1"/>
    </source>
</evidence>
<proteinExistence type="predicted"/>
<dbReference type="EMBL" id="LEKV01005348">
    <property type="protein sequence ID" value="KVH88695.1"/>
    <property type="molecule type" value="Genomic_DNA"/>
</dbReference>
<dbReference type="AlphaFoldDB" id="A0A103XDE2"/>
<protein>
    <submittedName>
        <fullName evidence="1">Uncharacterized protein</fullName>
    </submittedName>
</protein>
<accession>A0A103XDE2</accession>
<evidence type="ECO:0000313" key="2">
    <source>
        <dbReference type="Proteomes" id="UP000243975"/>
    </source>
</evidence>
<comment type="caution">
    <text evidence="1">The sequence shown here is derived from an EMBL/GenBank/DDBJ whole genome shotgun (WGS) entry which is preliminary data.</text>
</comment>
<dbReference type="Gramene" id="KVH88695">
    <property type="protein sequence ID" value="KVH88695"/>
    <property type="gene ID" value="Ccrd_026052"/>
</dbReference>
<keyword evidence="2" id="KW-1185">Reference proteome</keyword>
<dbReference type="PANTHER" id="PTHR35121:SF4">
    <property type="entry name" value="SWIM-TYPE DOMAIN-CONTAINING PROTEIN"/>
    <property type="match status" value="1"/>
</dbReference>
<organism evidence="1 2">
    <name type="scientific">Cynara cardunculus var. scolymus</name>
    <name type="common">Globe artichoke</name>
    <name type="synonym">Cynara scolymus</name>
    <dbReference type="NCBI Taxonomy" id="59895"/>
    <lineage>
        <taxon>Eukaryota</taxon>
        <taxon>Viridiplantae</taxon>
        <taxon>Streptophyta</taxon>
        <taxon>Embryophyta</taxon>
        <taxon>Tracheophyta</taxon>
        <taxon>Spermatophyta</taxon>
        <taxon>Magnoliopsida</taxon>
        <taxon>eudicotyledons</taxon>
        <taxon>Gunneridae</taxon>
        <taxon>Pentapetalae</taxon>
        <taxon>asterids</taxon>
        <taxon>campanulids</taxon>
        <taxon>Asterales</taxon>
        <taxon>Asteraceae</taxon>
        <taxon>Carduoideae</taxon>
        <taxon>Cardueae</taxon>
        <taxon>Carduinae</taxon>
        <taxon>Cynara</taxon>
    </lineage>
</organism>
<reference evidence="1 2" key="1">
    <citation type="journal article" date="2016" name="Sci. Rep.">
        <title>The genome sequence of the outbreeding globe artichoke constructed de novo incorporating a phase-aware low-pass sequencing strategy of F1 progeny.</title>
        <authorList>
            <person name="Scaglione D."/>
            <person name="Reyes-Chin-Wo S."/>
            <person name="Acquadro A."/>
            <person name="Froenicke L."/>
            <person name="Portis E."/>
            <person name="Beitel C."/>
            <person name="Tirone M."/>
            <person name="Mauro R."/>
            <person name="Lo Monaco A."/>
            <person name="Mauromicale G."/>
            <person name="Faccioli P."/>
            <person name="Cattivelli L."/>
            <person name="Rieseberg L."/>
            <person name="Michelmore R."/>
            <person name="Lanteri S."/>
        </authorList>
    </citation>
    <scope>NUCLEOTIDE SEQUENCE [LARGE SCALE GENOMIC DNA]</scope>
    <source>
        <strain evidence="1">2C</strain>
    </source>
</reference>
<dbReference type="Proteomes" id="UP000243975">
    <property type="component" value="Unassembled WGS sequence"/>
</dbReference>
<dbReference type="PANTHER" id="PTHR35121">
    <property type="entry name" value="HOMEODOMAIN PROTEIN 8, PUTATIVE-RELATED"/>
    <property type="match status" value="1"/>
</dbReference>
<sequence>MATRAAGMMFHCVFEGSLSMSEMDKEQRPYHKNCNCACIRQNMKPQELVPIMGEFLTQRNHHGTTVR</sequence>
<name>A0A103XDE2_CYNCS</name>